<feature type="binding site" evidence="14">
    <location>
        <begin position="198"/>
        <end position="199"/>
    </location>
    <ligand>
        <name>substrate</name>
    </ligand>
</feature>
<dbReference type="PROSITE" id="PS01086">
    <property type="entry name" value="RIBUL_P_3_EPIMER_2"/>
    <property type="match status" value="1"/>
</dbReference>
<evidence type="ECO:0000256" key="1">
    <source>
        <dbReference type="ARBA" id="ARBA00001782"/>
    </source>
</evidence>
<dbReference type="Proteomes" id="UP001324634">
    <property type="component" value="Chromosome"/>
</dbReference>
<evidence type="ECO:0000256" key="9">
    <source>
        <dbReference type="ARBA" id="ARBA00023235"/>
    </source>
</evidence>
<feature type="binding site" evidence="14">
    <location>
        <position position="178"/>
    </location>
    <ligand>
        <name>substrate</name>
    </ligand>
</feature>
<dbReference type="GO" id="GO:0006098">
    <property type="term" value="P:pentose-phosphate shunt"/>
    <property type="evidence" value="ECO:0007669"/>
    <property type="project" value="UniProtKB-UniRule"/>
</dbReference>
<evidence type="ECO:0000256" key="4">
    <source>
        <dbReference type="ARBA" id="ARBA00001947"/>
    </source>
</evidence>
<name>A0AAX4HQ46_9BACT</name>
<dbReference type="InterPro" id="IPR013785">
    <property type="entry name" value="Aldolase_TIM"/>
</dbReference>
<comment type="cofactor">
    <cofactor evidence="4">
        <name>Zn(2+)</name>
        <dbReference type="ChEBI" id="CHEBI:29105"/>
    </cofactor>
</comment>
<dbReference type="FunFam" id="3.20.20.70:FF:000004">
    <property type="entry name" value="Ribulose-phosphate 3-epimerase"/>
    <property type="match status" value="1"/>
</dbReference>
<reference evidence="15 16" key="1">
    <citation type="submission" date="2023-11" db="EMBL/GenBank/DDBJ databases">
        <title>Peredibacter starrii A3.12.</title>
        <authorList>
            <person name="Mitchell R.J."/>
        </authorList>
    </citation>
    <scope>NUCLEOTIDE SEQUENCE [LARGE SCALE GENOMIC DNA]</scope>
    <source>
        <strain evidence="15 16">A3.12</strain>
    </source>
</reference>
<feature type="binding site" evidence="13">
    <location>
        <position position="33"/>
    </location>
    <ligand>
        <name>a divalent metal cation</name>
        <dbReference type="ChEBI" id="CHEBI:60240"/>
    </ligand>
</feature>
<dbReference type="EC" id="5.1.3.1" evidence="7 10"/>
<comment type="similarity">
    <text evidence="6 11">Belongs to the ribulose-phosphate 3-epimerase family.</text>
</comment>
<comment type="cofactor">
    <cofactor evidence="2">
        <name>Mn(2+)</name>
        <dbReference type="ChEBI" id="CHEBI:29035"/>
    </cofactor>
</comment>
<dbReference type="RefSeq" id="WP_321395695.1">
    <property type="nucleotide sequence ID" value="NZ_CP139487.1"/>
</dbReference>
<proteinExistence type="inferred from homology"/>
<keyword evidence="9 11" id="KW-0413">Isomerase</keyword>
<feature type="binding site" evidence="14">
    <location>
        <position position="8"/>
    </location>
    <ligand>
        <name>substrate</name>
    </ligand>
</feature>
<dbReference type="NCBIfam" id="NF004076">
    <property type="entry name" value="PRK05581.1-4"/>
    <property type="match status" value="1"/>
</dbReference>
<dbReference type="PIRSF" id="PIRSF001461">
    <property type="entry name" value="RPE"/>
    <property type="match status" value="1"/>
</dbReference>
<evidence type="ECO:0000256" key="12">
    <source>
        <dbReference type="PIRSR" id="PIRSR001461-1"/>
    </source>
</evidence>
<evidence type="ECO:0000256" key="14">
    <source>
        <dbReference type="PIRSR" id="PIRSR001461-3"/>
    </source>
</evidence>
<keyword evidence="8 13" id="KW-0479">Metal-binding</keyword>
<dbReference type="AlphaFoldDB" id="A0AAX4HQ46"/>
<evidence type="ECO:0000313" key="15">
    <source>
        <dbReference type="EMBL" id="WPU65366.1"/>
    </source>
</evidence>
<evidence type="ECO:0000256" key="2">
    <source>
        <dbReference type="ARBA" id="ARBA00001936"/>
    </source>
</evidence>
<comment type="cofactor">
    <cofactor evidence="3">
        <name>Co(2+)</name>
        <dbReference type="ChEBI" id="CHEBI:48828"/>
    </cofactor>
</comment>
<dbReference type="GO" id="GO:0004750">
    <property type="term" value="F:D-ribulose-phosphate 3-epimerase activity"/>
    <property type="evidence" value="ECO:0007669"/>
    <property type="project" value="UniProtKB-UniRule"/>
</dbReference>
<feature type="binding site" evidence="14">
    <location>
        <begin position="143"/>
        <end position="146"/>
    </location>
    <ligand>
        <name>substrate</name>
    </ligand>
</feature>
<dbReference type="PROSITE" id="PS01085">
    <property type="entry name" value="RIBUL_P_3_EPIMER_1"/>
    <property type="match status" value="1"/>
</dbReference>
<keyword evidence="11" id="KW-0119">Carbohydrate metabolism</keyword>
<accession>A0AAX4HQ46</accession>
<dbReference type="SUPFAM" id="SSF51366">
    <property type="entry name" value="Ribulose-phoshate binding barrel"/>
    <property type="match status" value="1"/>
</dbReference>
<evidence type="ECO:0000256" key="7">
    <source>
        <dbReference type="ARBA" id="ARBA00013188"/>
    </source>
</evidence>
<keyword evidence="13" id="KW-0862">Zinc</keyword>
<feature type="binding site" evidence="13">
    <location>
        <position position="35"/>
    </location>
    <ligand>
        <name>a divalent metal cation</name>
        <dbReference type="ChEBI" id="CHEBI:60240"/>
    </ligand>
</feature>
<organism evidence="15 16">
    <name type="scientific">Peredibacter starrii</name>
    <dbReference type="NCBI Taxonomy" id="28202"/>
    <lineage>
        <taxon>Bacteria</taxon>
        <taxon>Pseudomonadati</taxon>
        <taxon>Bdellovibrionota</taxon>
        <taxon>Bacteriovoracia</taxon>
        <taxon>Bacteriovoracales</taxon>
        <taxon>Bacteriovoracaceae</taxon>
        <taxon>Peredibacter</taxon>
    </lineage>
</organism>
<comment type="catalytic activity">
    <reaction evidence="1 11">
        <text>D-ribulose 5-phosphate = D-xylulose 5-phosphate</text>
        <dbReference type="Rhea" id="RHEA:13677"/>
        <dbReference type="ChEBI" id="CHEBI:57737"/>
        <dbReference type="ChEBI" id="CHEBI:58121"/>
        <dbReference type="EC" id="5.1.3.1"/>
    </reaction>
</comment>
<dbReference type="Pfam" id="PF00834">
    <property type="entry name" value="Ribul_P_3_epim"/>
    <property type="match status" value="1"/>
</dbReference>
<dbReference type="GO" id="GO:0005737">
    <property type="term" value="C:cytoplasm"/>
    <property type="evidence" value="ECO:0007669"/>
    <property type="project" value="UniProtKB-ARBA"/>
</dbReference>
<dbReference type="PANTHER" id="PTHR11749">
    <property type="entry name" value="RIBULOSE-5-PHOSPHATE-3-EPIMERASE"/>
    <property type="match status" value="1"/>
</dbReference>
<feature type="active site" description="Proton donor" evidence="12">
    <location>
        <position position="176"/>
    </location>
</feature>
<feature type="binding site" evidence="13">
    <location>
        <position position="66"/>
    </location>
    <ligand>
        <name>a divalent metal cation</name>
        <dbReference type="ChEBI" id="CHEBI:60240"/>
    </ligand>
</feature>
<protein>
    <recommendedName>
        <fullName evidence="7 10">Ribulose-phosphate 3-epimerase</fullName>
        <ecNumber evidence="7 10">5.1.3.1</ecNumber>
    </recommendedName>
</protein>
<evidence type="ECO:0000256" key="6">
    <source>
        <dbReference type="ARBA" id="ARBA00009541"/>
    </source>
</evidence>
<dbReference type="InterPro" id="IPR000056">
    <property type="entry name" value="Ribul_P_3_epim-like"/>
</dbReference>
<evidence type="ECO:0000256" key="5">
    <source>
        <dbReference type="ARBA" id="ARBA00001954"/>
    </source>
</evidence>
<comment type="cofactor">
    <cofactor evidence="5">
        <name>Fe(2+)</name>
        <dbReference type="ChEBI" id="CHEBI:29033"/>
    </cofactor>
</comment>
<dbReference type="InterPro" id="IPR011060">
    <property type="entry name" value="RibuloseP-bd_barrel"/>
</dbReference>
<dbReference type="InterPro" id="IPR026019">
    <property type="entry name" value="Ribul_P_3_epim"/>
</dbReference>
<evidence type="ECO:0000256" key="8">
    <source>
        <dbReference type="ARBA" id="ARBA00022723"/>
    </source>
</evidence>
<keyword evidence="13" id="KW-0464">Manganese</keyword>
<comment type="cofactor">
    <cofactor evidence="13">
        <name>a divalent metal cation</name>
        <dbReference type="ChEBI" id="CHEBI:60240"/>
    </cofactor>
    <text evidence="13">Binds 1 divalent metal cation per subunit.</text>
</comment>
<evidence type="ECO:0000256" key="13">
    <source>
        <dbReference type="PIRSR" id="PIRSR001461-2"/>
    </source>
</evidence>
<evidence type="ECO:0000256" key="10">
    <source>
        <dbReference type="NCBIfam" id="TIGR01163"/>
    </source>
</evidence>
<keyword evidence="13" id="KW-0170">Cobalt</keyword>
<evidence type="ECO:0000256" key="3">
    <source>
        <dbReference type="ARBA" id="ARBA00001941"/>
    </source>
</evidence>
<gene>
    <name evidence="15" type="primary">rpe</name>
    <name evidence="15" type="ORF">SOO65_01245</name>
</gene>
<dbReference type="GO" id="GO:0046872">
    <property type="term" value="F:metal ion binding"/>
    <property type="evidence" value="ECO:0007669"/>
    <property type="project" value="UniProtKB-KW"/>
</dbReference>
<feature type="active site" description="Proton acceptor" evidence="12">
    <location>
        <position position="35"/>
    </location>
</feature>
<dbReference type="Gene3D" id="3.20.20.70">
    <property type="entry name" value="Aldolase class I"/>
    <property type="match status" value="1"/>
</dbReference>
<dbReference type="NCBIfam" id="TIGR01163">
    <property type="entry name" value="rpe"/>
    <property type="match status" value="1"/>
</dbReference>
<keyword evidence="16" id="KW-1185">Reference proteome</keyword>
<dbReference type="GO" id="GO:0005975">
    <property type="term" value="P:carbohydrate metabolic process"/>
    <property type="evidence" value="ECO:0007669"/>
    <property type="project" value="InterPro"/>
</dbReference>
<dbReference type="KEGG" id="psti:SOO65_01245"/>
<dbReference type="EMBL" id="CP139487">
    <property type="protein sequence ID" value="WPU65366.1"/>
    <property type="molecule type" value="Genomic_DNA"/>
</dbReference>
<evidence type="ECO:0000256" key="11">
    <source>
        <dbReference type="PIRNR" id="PIRNR001461"/>
    </source>
</evidence>
<feature type="binding site" evidence="13">
    <location>
        <position position="176"/>
    </location>
    <ligand>
        <name>a divalent metal cation</name>
        <dbReference type="ChEBI" id="CHEBI:60240"/>
    </ligand>
</feature>
<feature type="binding site" evidence="14">
    <location>
        <position position="66"/>
    </location>
    <ligand>
        <name>substrate</name>
    </ligand>
</feature>
<evidence type="ECO:0000313" key="16">
    <source>
        <dbReference type="Proteomes" id="UP001324634"/>
    </source>
</evidence>
<dbReference type="CDD" id="cd00429">
    <property type="entry name" value="RPE"/>
    <property type="match status" value="1"/>
</dbReference>
<sequence>MSVIISPSLLSVDFLELKTELERLNEIDDLWLHLDVMDSHFVPNLTFGEPVLNKVKTVSKHKLDAHFMVTDPDFFVENFKNVGLHNFTFHWEATKNPEELIKKIKALYPSAGISLKPGTPLSAIPMKIWEMVDLVLIMSVEPGFGGQKFMPESIDKVIALDLIRHENKLNFQIQVDGGINGENAGYLIQAGANNLVAGSYVFGAPNKDYLSRINKIR</sequence>